<dbReference type="Pfam" id="PF13420">
    <property type="entry name" value="Acetyltransf_4"/>
    <property type="match status" value="1"/>
</dbReference>
<name>A0A4Q9FI51_9FLAO</name>
<dbReference type="OrthoDB" id="9799096at2"/>
<accession>A0A4Q9FI51</accession>
<dbReference type="InterPro" id="IPR016181">
    <property type="entry name" value="Acyl_CoA_acyltransferase"/>
</dbReference>
<evidence type="ECO:0000259" key="3">
    <source>
        <dbReference type="PROSITE" id="PS51186"/>
    </source>
</evidence>
<sequence>MIRRFTKEDIKALLDIYNYYVTNTVSTFDIEPLTFDTFQAKVNRIDSEYPFLVFEEGNEILGFAYASRFRPKPAYNFTVESTVYVKHDAHGQQIGTKLYKELLDKLKFTDAHTVLGVLTIPNDASVKLHEKFGFKEVALLKEVGLKFGKWHDVGIYQLKLSI</sequence>
<keyword evidence="1 4" id="KW-0808">Transferase</keyword>
<dbReference type="SUPFAM" id="SSF55729">
    <property type="entry name" value="Acyl-CoA N-acyltransferases (Nat)"/>
    <property type="match status" value="1"/>
</dbReference>
<dbReference type="CDD" id="cd04301">
    <property type="entry name" value="NAT_SF"/>
    <property type="match status" value="1"/>
</dbReference>
<dbReference type="Gene3D" id="3.40.630.30">
    <property type="match status" value="1"/>
</dbReference>
<dbReference type="RefSeq" id="WP_130963437.1">
    <property type="nucleotide sequence ID" value="NZ_SIRT01000003.1"/>
</dbReference>
<dbReference type="GO" id="GO:0016747">
    <property type="term" value="F:acyltransferase activity, transferring groups other than amino-acyl groups"/>
    <property type="evidence" value="ECO:0007669"/>
    <property type="project" value="InterPro"/>
</dbReference>
<dbReference type="PANTHER" id="PTHR43072:SF23">
    <property type="entry name" value="UPF0039 PROTEIN C11D3.02C"/>
    <property type="match status" value="1"/>
</dbReference>
<organism evidence="4 5">
    <name type="scientific">Hyunsoonleella flava</name>
    <dbReference type="NCBI Taxonomy" id="2527939"/>
    <lineage>
        <taxon>Bacteria</taxon>
        <taxon>Pseudomonadati</taxon>
        <taxon>Bacteroidota</taxon>
        <taxon>Flavobacteriia</taxon>
        <taxon>Flavobacteriales</taxon>
        <taxon>Flavobacteriaceae</taxon>
    </lineage>
</organism>
<keyword evidence="5" id="KW-1185">Reference proteome</keyword>
<evidence type="ECO:0000313" key="4">
    <source>
        <dbReference type="EMBL" id="TBN04742.1"/>
    </source>
</evidence>
<keyword evidence="2" id="KW-0012">Acyltransferase</keyword>
<dbReference type="AlphaFoldDB" id="A0A4Q9FI51"/>
<protein>
    <submittedName>
        <fullName evidence="4">N-acetyltransferase family protein</fullName>
    </submittedName>
</protein>
<gene>
    <name evidence="4" type="ORF">EYD45_05635</name>
</gene>
<comment type="caution">
    <text evidence="4">The sequence shown here is derived from an EMBL/GenBank/DDBJ whole genome shotgun (WGS) entry which is preliminary data.</text>
</comment>
<reference evidence="4 5" key="1">
    <citation type="submission" date="2019-02" db="EMBL/GenBank/DDBJ databases">
        <title>Hyunsoonleella sp., isolated from marine sediment.</title>
        <authorList>
            <person name="Liu B.-T."/>
        </authorList>
    </citation>
    <scope>NUCLEOTIDE SEQUENCE [LARGE SCALE GENOMIC DNA]</scope>
    <source>
        <strain evidence="4 5">T58</strain>
    </source>
</reference>
<evidence type="ECO:0000313" key="5">
    <source>
        <dbReference type="Proteomes" id="UP000291142"/>
    </source>
</evidence>
<proteinExistence type="predicted"/>
<evidence type="ECO:0000256" key="1">
    <source>
        <dbReference type="ARBA" id="ARBA00022679"/>
    </source>
</evidence>
<feature type="domain" description="N-acetyltransferase" evidence="3">
    <location>
        <begin position="1"/>
        <end position="161"/>
    </location>
</feature>
<dbReference type="PANTHER" id="PTHR43072">
    <property type="entry name" value="N-ACETYLTRANSFERASE"/>
    <property type="match status" value="1"/>
</dbReference>
<dbReference type="InterPro" id="IPR000182">
    <property type="entry name" value="GNAT_dom"/>
</dbReference>
<dbReference type="EMBL" id="SIRT01000003">
    <property type="protein sequence ID" value="TBN04742.1"/>
    <property type="molecule type" value="Genomic_DNA"/>
</dbReference>
<dbReference type="PROSITE" id="PS51186">
    <property type="entry name" value="GNAT"/>
    <property type="match status" value="1"/>
</dbReference>
<evidence type="ECO:0000256" key="2">
    <source>
        <dbReference type="ARBA" id="ARBA00023315"/>
    </source>
</evidence>
<dbReference type="Proteomes" id="UP000291142">
    <property type="component" value="Unassembled WGS sequence"/>
</dbReference>